<evidence type="ECO:0000313" key="9">
    <source>
        <dbReference type="EMBL" id="KAK4183344.1"/>
    </source>
</evidence>
<dbReference type="PANTHER" id="PTHR46910">
    <property type="entry name" value="TRANSCRIPTION FACTOR PDR1"/>
    <property type="match status" value="1"/>
</dbReference>
<dbReference type="Pfam" id="PF00172">
    <property type="entry name" value="Zn_clus"/>
    <property type="match status" value="1"/>
</dbReference>
<keyword evidence="10" id="KW-1185">Reference proteome</keyword>
<dbReference type="InterPro" id="IPR036864">
    <property type="entry name" value="Zn2-C6_fun-type_DNA-bd_sf"/>
</dbReference>
<dbReference type="EMBL" id="MU864556">
    <property type="protein sequence ID" value="KAK4183344.1"/>
    <property type="molecule type" value="Genomic_DNA"/>
</dbReference>
<dbReference type="SMART" id="SM00066">
    <property type="entry name" value="GAL4"/>
    <property type="match status" value="1"/>
</dbReference>
<evidence type="ECO:0000256" key="5">
    <source>
        <dbReference type="ARBA" id="ARBA00023163"/>
    </source>
</evidence>
<keyword evidence="2" id="KW-0479">Metal-binding</keyword>
<dbReference type="Proteomes" id="UP001302126">
    <property type="component" value="Unassembled WGS sequence"/>
</dbReference>
<dbReference type="CDD" id="cd12148">
    <property type="entry name" value="fungal_TF_MHR"/>
    <property type="match status" value="1"/>
</dbReference>
<sequence>MRKRACDACHKRKIQCDGVEPSCDWCSHHQLACTFDREIRTRKRAVSKQSSSTSLKASATPVVEETLAHRLQRLEKLLVESINRSQASTGSPQDRSGTPGSALQTPTPASSLPPDNVTSNLTSAASPHASCFGKLHFAGYHLGEISSFNGVPYFSASGREWIRSRTAELPVFPDIFNDDVSPRSLQQRLDFGSWGESNEPALPVRAAAEEYLRFFEASHFRLVFPVVDGALFLDTINAAYGTPVSDTRPVTAKACLFSFLSVVTLFVEEYRRPQIHSLDGDDMAAKAQHLLPPALQEFNLASLQTMIMLTMYQLFSGRIQSSIIFHSLACRILFILGGHTLANPWAPSSEAEVTRRMQKHLRKLFWLTYTLDKELSLRTGQPPCIADEHCDLSLPPGYAETQYMDKYLFADAAQLDETAVPILPGDLRLTLIKSKTCRLLYSAEAMRKSDAELLRDIRELDDELERWRLSVPMKHRPSLSVRRDVAVNSALTDLPDSVRLIVINFEYHYLVATIHRATGRCRAWAKGSSGEMAGISSSLMLSVEASRSTLLYIRNAIPALPVEAFCMMLFYPVSAILTLFCSILLDPLGPQAQDDLELLDSAPHLIRGIRVRQLTENEMLHLKLVDEFVSELSRLANCAIREARRRRDGPTQPALY</sequence>
<comment type="caution">
    <text evidence="9">The sequence shown here is derived from an EMBL/GenBank/DDBJ whole genome shotgun (WGS) entry which is preliminary data.</text>
</comment>
<dbReference type="AlphaFoldDB" id="A0AAN6WK76"/>
<evidence type="ECO:0000313" key="10">
    <source>
        <dbReference type="Proteomes" id="UP001302126"/>
    </source>
</evidence>
<feature type="region of interest" description="Disordered" evidence="7">
    <location>
        <begin position="83"/>
        <end position="120"/>
    </location>
</feature>
<dbReference type="GO" id="GO:0005634">
    <property type="term" value="C:nucleus"/>
    <property type="evidence" value="ECO:0007669"/>
    <property type="project" value="UniProtKB-SubCell"/>
</dbReference>
<evidence type="ECO:0000256" key="3">
    <source>
        <dbReference type="ARBA" id="ARBA00023015"/>
    </source>
</evidence>
<protein>
    <submittedName>
        <fullName evidence="9">Transcription factor</fullName>
    </submittedName>
</protein>
<gene>
    <name evidence="9" type="ORF">QBC35DRAFT_508213</name>
</gene>
<dbReference type="GO" id="GO:0006351">
    <property type="term" value="P:DNA-templated transcription"/>
    <property type="evidence" value="ECO:0007669"/>
    <property type="project" value="InterPro"/>
</dbReference>
<dbReference type="CDD" id="cd00067">
    <property type="entry name" value="GAL4"/>
    <property type="match status" value="1"/>
</dbReference>
<keyword evidence="3" id="KW-0805">Transcription regulation</keyword>
<dbReference type="InterPro" id="IPR001138">
    <property type="entry name" value="Zn2Cys6_DnaBD"/>
</dbReference>
<accession>A0AAN6WK76</accession>
<dbReference type="Gene3D" id="4.10.240.10">
    <property type="entry name" value="Zn(2)-C6 fungal-type DNA-binding domain"/>
    <property type="match status" value="1"/>
</dbReference>
<dbReference type="PANTHER" id="PTHR46910:SF37">
    <property type="entry name" value="ZN(II)2CYS6 TRANSCRIPTION FACTOR (EUROFUNG)"/>
    <property type="match status" value="1"/>
</dbReference>
<feature type="domain" description="Zn(2)-C6 fungal-type" evidence="8">
    <location>
        <begin position="5"/>
        <end position="35"/>
    </location>
</feature>
<dbReference type="SMART" id="SM00906">
    <property type="entry name" value="Fungal_trans"/>
    <property type="match status" value="1"/>
</dbReference>
<dbReference type="InterPro" id="IPR050987">
    <property type="entry name" value="AtrR-like"/>
</dbReference>
<evidence type="ECO:0000259" key="8">
    <source>
        <dbReference type="PROSITE" id="PS50048"/>
    </source>
</evidence>
<evidence type="ECO:0000256" key="1">
    <source>
        <dbReference type="ARBA" id="ARBA00004123"/>
    </source>
</evidence>
<dbReference type="GO" id="GO:0008270">
    <property type="term" value="F:zinc ion binding"/>
    <property type="evidence" value="ECO:0007669"/>
    <property type="project" value="InterPro"/>
</dbReference>
<dbReference type="PROSITE" id="PS50048">
    <property type="entry name" value="ZN2_CY6_FUNGAL_2"/>
    <property type="match status" value="1"/>
</dbReference>
<proteinExistence type="predicted"/>
<comment type="subcellular location">
    <subcellularLocation>
        <location evidence="1">Nucleus</location>
    </subcellularLocation>
</comment>
<reference evidence="9" key="1">
    <citation type="journal article" date="2023" name="Mol. Phylogenet. Evol.">
        <title>Genome-scale phylogeny and comparative genomics of the fungal order Sordariales.</title>
        <authorList>
            <person name="Hensen N."/>
            <person name="Bonometti L."/>
            <person name="Westerberg I."/>
            <person name="Brannstrom I.O."/>
            <person name="Guillou S."/>
            <person name="Cros-Aarteil S."/>
            <person name="Calhoun S."/>
            <person name="Haridas S."/>
            <person name="Kuo A."/>
            <person name="Mondo S."/>
            <person name="Pangilinan J."/>
            <person name="Riley R."/>
            <person name="LaButti K."/>
            <person name="Andreopoulos B."/>
            <person name="Lipzen A."/>
            <person name="Chen C."/>
            <person name="Yan M."/>
            <person name="Daum C."/>
            <person name="Ng V."/>
            <person name="Clum A."/>
            <person name="Steindorff A."/>
            <person name="Ohm R.A."/>
            <person name="Martin F."/>
            <person name="Silar P."/>
            <person name="Natvig D.O."/>
            <person name="Lalanne C."/>
            <person name="Gautier V."/>
            <person name="Ament-Velasquez S.L."/>
            <person name="Kruys A."/>
            <person name="Hutchinson M.I."/>
            <person name="Powell A.J."/>
            <person name="Barry K."/>
            <person name="Miller A.N."/>
            <person name="Grigoriev I.V."/>
            <person name="Debuchy R."/>
            <person name="Gladieux P."/>
            <person name="Hiltunen Thoren M."/>
            <person name="Johannesson H."/>
        </authorList>
    </citation>
    <scope>NUCLEOTIDE SEQUENCE</scope>
    <source>
        <strain evidence="9">PSN309</strain>
    </source>
</reference>
<keyword evidence="5" id="KW-0804">Transcription</keyword>
<reference evidence="9" key="2">
    <citation type="submission" date="2023-05" db="EMBL/GenBank/DDBJ databases">
        <authorList>
            <consortium name="Lawrence Berkeley National Laboratory"/>
            <person name="Steindorff A."/>
            <person name="Hensen N."/>
            <person name="Bonometti L."/>
            <person name="Westerberg I."/>
            <person name="Brannstrom I.O."/>
            <person name="Guillou S."/>
            <person name="Cros-Aarteil S."/>
            <person name="Calhoun S."/>
            <person name="Haridas S."/>
            <person name="Kuo A."/>
            <person name="Mondo S."/>
            <person name="Pangilinan J."/>
            <person name="Riley R."/>
            <person name="Labutti K."/>
            <person name="Andreopoulos B."/>
            <person name="Lipzen A."/>
            <person name="Chen C."/>
            <person name="Yanf M."/>
            <person name="Daum C."/>
            <person name="Ng V."/>
            <person name="Clum A."/>
            <person name="Ohm R."/>
            <person name="Martin F."/>
            <person name="Silar P."/>
            <person name="Natvig D."/>
            <person name="Lalanne C."/>
            <person name="Gautier V."/>
            <person name="Ament-Velasquez S.L."/>
            <person name="Kruys A."/>
            <person name="Hutchinson M.I."/>
            <person name="Powell A.J."/>
            <person name="Barry K."/>
            <person name="Miller A.N."/>
            <person name="Grigoriev I.V."/>
            <person name="Debuchy R."/>
            <person name="Gladieux P."/>
            <person name="Thoren M.H."/>
            <person name="Johannesson H."/>
        </authorList>
    </citation>
    <scope>NUCLEOTIDE SEQUENCE</scope>
    <source>
        <strain evidence="9">PSN309</strain>
    </source>
</reference>
<organism evidence="9 10">
    <name type="scientific">Podospora australis</name>
    <dbReference type="NCBI Taxonomy" id="1536484"/>
    <lineage>
        <taxon>Eukaryota</taxon>
        <taxon>Fungi</taxon>
        <taxon>Dikarya</taxon>
        <taxon>Ascomycota</taxon>
        <taxon>Pezizomycotina</taxon>
        <taxon>Sordariomycetes</taxon>
        <taxon>Sordariomycetidae</taxon>
        <taxon>Sordariales</taxon>
        <taxon>Podosporaceae</taxon>
        <taxon>Podospora</taxon>
    </lineage>
</organism>
<evidence type="ECO:0000256" key="6">
    <source>
        <dbReference type="ARBA" id="ARBA00023242"/>
    </source>
</evidence>
<dbReference type="GO" id="GO:0000981">
    <property type="term" value="F:DNA-binding transcription factor activity, RNA polymerase II-specific"/>
    <property type="evidence" value="ECO:0007669"/>
    <property type="project" value="InterPro"/>
</dbReference>
<dbReference type="GO" id="GO:0003677">
    <property type="term" value="F:DNA binding"/>
    <property type="evidence" value="ECO:0007669"/>
    <property type="project" value="UniProtKB-KW"/>
</dbReference>
<feature type="compositionally biased region" description="Polar residues" evidence="7">
    <location>
        <begin position="83"/>
        <end position="110"/>
    </location>
</feature>
<evidence type="ECO:0000256" key="2">
    <source>
        <dbReference type="ARBA" id="ARBA00022723"/>
    </source>
</evidence>
<evidence type="ECO:0000256" key="7">
    <source>
        <dbReference type="SAM" id="MobiDB-lite"/>
    </source>
</evidence>
<keyword evidence="4" id="KW-0238">DNA-binding</keyword>
<name>A0AAN6WK76_9PEZI</name>
<dbReference type="SUPFAM" id="SSF57701">
    <property type="entry name" value="Zn2/Cys6 DNA-binding domain"/>
    <property type="match status" value="1"/>
</dbReference>
<dbReference type="InterPro" id="IPR007219">
    <property type="entry name" value="XnlR_reg_dom"/>
</dbReference>
<dbReference type="Pfam" id="PF04082">
    <property type="entry name" value="Fungal_trans"/>
    <property type="match status" value="1"/>
</dbReference>
<dbReference type="PROSITE" id="PS00463">
    <property type="entry name" value="ZN2_CY6_FUNGAL_1"/>
    <property type="match status" value="1"/>
</dbReference>
<evidence type="ECO:0000256" key="4">
    <source>
        <dbReference type="ARBA" id="ARBA00023125"/>
    </source>
</evidence>
<keyword evidence="6" id="KW-0539">Nucleus</keyword>